<gene>
    <name evidence="1" type="ORF">FXF36_09100</name>
</gene>
<dbReference type="AlphaFoldDB" id="A0A5P6VRR4"/>
<dbReference type="EMBL" id="CP043028">
    <property type="protein sequence ID" value="QFJ55008.1"/>
    <property type="molecule type" value="Genomic_DNA"/>
</dbReference>
<dbReference type="Pfam" id="PF14175">
    <property type="entry name" value="YaaC"/>
    <property type="match status" value="1"/>
</dbReference>
<evidence type="ECO:0000313" key="1">
    <source>
        <dbReference type="EMBL" id="QFJ55008.1"/>
    </source>
</evidence>
<evidence type="ECO:0000313" key="2">
    <source>
        <dbReference type="Proteomes" id="UP000327030"/>
    </source>
</evidence>
<reference evidence="2" key="1">
    <citation type="submission" date="2019-08" db="EMBL/GenBank/DDBJ databases">
        <title>Complete Genome Sequence of the Polysaccharide-Degrading Rumen Bacterium Pseudobutyrivibrio xylanivorans MA3014.</title>
        <authorList>
            <person name="Palevich N."/>
            <person name="Maclean P.H."/>
            <person name="Kelly W.J."/>
            <person name="Leahy S.C."/>
            <person name="Rakonjac J."/>
            <person name="Attwood G.T."/>
        </authorList>
    </citation>
    <scope>NUCLEOTIDE SEQUENCE [LARGE SCALE GENOMIC DNA]</scope>
    <source>
        <strain evidence="2">MA3014</strain>
    </source>
</reference>
<proteinExistence type="predicted"/>
<name>A0A5P6VRR4_PSEXY</name>
<organism evidence="1 2">
    <name type="scientific">Pseudobutyrivibrio xylanivorans</name>
    <dbReference type="NCBI Taxonomy" id="185007"/>
    <lineage>
        <taxon>Bacteria</taxon>
        <taxon>Bacillati</taxon>
        <taxon>Bacillota</taxon>
        <taxon>Clostridia</taxon>
        <taxon>Lachnospirales</taxon>
        <taxon>Lachnospiraceae</taxon>
        <taxon>Pseudobutyrivibrio</taxon>
    </lineage>
</organism>
<protein>
    <submittedName>
        <fullName evidence="1">Uncharacterized protein</fullName>
    </submittedName>
</protein>
<sequence length="115" mass="13995">MHEDKRKRLDGLKRYHGRIRKDLMYIYGDTRLWYVKKDIINNSHIIQRNSITLIFAVMHWLSELVRYNPEKFEKLMRTNQNWLIHEFIDNALNQFIDEISCEITGVDIMEVGNRK</sequence>
<dbReference type="KEGG" id="pxv:FXF36_09100"/>
<dbReference type="OrthoDB" id="7041536at2"/>
<dbReference type="Proteomes" id="UP000327030">
    <property type="component" value="Chromosome 1"/>
</dbReference>
<dbReference type="InterPro" id="IPR026988">
    <property type="entry name" value="YaaC-like"/>
</dbReference>
<accession>A0A5P6VRR4</accession>